<dbReference type="SUPFAM" id="SSF46689">
    <property type="entry name" value="Homeodomain-like"/>
    <property type="match status" value="1"/>
</dbReference>
<dbReference type="Gene3D" id="1.10.10.60">
    <property type="entry name" value="Homeodomain-like"/>
    <property type="match status" value="2"/>
</dbReference>
<feature type="domain" description="HTH myb-type" evidence="14">
    <location>
        <begin position="59"/>
        <end position="108"/>
    </location>
</feature>
<dbReference type="PANTHER" id="PTHR45885:SF1">
    <property type="entry name" value="CELL DIVISION CYCLE 5-LIKE PROTEIN"/>
    <property type="match status" value="1"/>
</dbReference>
<dbReference type="InterPro" id="IPR047242">
    <property type="entry name" value="CDC5L/Cef1"/>
</dbReference>
<dbReference type="PROSITE" id="PS51294">
    <property type="entry name" value="HTH_MYB"/>
    <property type="match status" value="2"/>
</dbReference>
<gene>
    <name evidence="15" type="ORF">pdam_00003998</name>
</gene>
<dbReference type="InterPro" id="IPR017930">
    <property type="entry name" value="Myb_dom"/>
</dbReference>
<feature type="domain" description="HTH myb-type" evidence="14">
    <location>
        <begin position="1"/>
        <end position="58"/>
    </location>
</feature>
<comment type="caution">
    <text evidence="15">The sequence shown here is derived from an EMBL/GenBank/DDBJ whole genome shotgun (WGS) entry which is preliminary data.</text>
</comment>
<dbReference type="Proteomes" id="UP000275408">
    <property type="component" value="Unassembled WGS sequence"/>
</dbReference>
<evidence type="ECO:0000256" key="7">
    <source>
        <dbReference type="ARBA" id="ARBA00023125"/>
    </source>
</evidence>
<feature type="domain" description="Myb-like" evidence="13">
    <location>
        <begin position="55"/>
        <end position="104"/>
    </location>
</feature>
<evidence type="ECO:0000256" key="6">
    <source>
        <dbReference type="ARBA" id="ARBA00023054"/>
    </source>
</evidence>
<feature type="compositionally biased region" description="Basic and acidic residues" evidence="12">
    <location>
        <begin position="109"/>
        <end position="127"/>
    </location>
</feature>
<evidence type="ECO:0000256" key="4">
    <source>
        <dbReference type="ARBA" id="ARBA00022737"/>
    </source>
</evidence>
<dbReference type="PROSITE" id="PS50090">
    <property type="entry name" value="MYB_LIKE"/>
    <property type="match status" value="2"/>
</dbReference>
<keyword evidence="16" id="KW-1185">Reference proteome</keyword>
<dbReference type="InterPro" id="IPR009057">
    <property type="entry name" value="Homeodomain-like_sf"/>
</dbReference>
<evidence type="ECO:0000259" key="13">
    <source>
        <dbReference type="PROSITE" id="PS50090"/>
    </source>
</evidence>
<comment type="similarity">
    <text evidence="1">Belongs to the CEF1 family.</text>
</comment>
<evidence type="ECO:0000313" key="15">
    <source>
        <dbReference type="EMBL" id="RMX39652.1"/>
    </source>
</evidence>
<dbReference type="InterPro" id="IPR001005">
    <property type="entry name" value="SANT/Myb"/>
</dbReference>
<dbReference type="GO" id="GO:0005681">
    <property type="term" value="C:spliceosomal complex"/>
    <property type="evidence" value="ECO:0007669"/>
    <property type="project" value="UniProtKB-KW"/>
</dbReference>
<dbReference type="InterPro" id="IPR021786">
    <property type="entry name" value="Cdc5p/Cef1_C"/>
</dbReference>
<keyword evidence="3" id="KW-0747">Spliceosome</keyword>
<dbReference type="FunFam" id="1.10.10.60:FF:000091">
    <property type="entry name" value="CDC5 cell division cycle 5-like"/>
    <property type="match status" value="1"/>
</dbReference>
<feature type="region of interest" description="Disordered" evidence="12">
    <location>
        <begin position="109"/>
        <end position="143"/>
    </location>
</feature>
<evidence type="ECO:0000313" key="16">
    <source>
        <dbReference type="Proteomes" id="UP000275408"/>
    </source>
</evidence>
<proteinExistence type="inferred from homology"/>
<feature type="region of interest" description="Disordered" evidence="12">
    <location>
        <begin position="243"/>
        <end position="278"/>
    </location>
</feature>
<keyword evidence="11" id="KW-0131">Cell cycle</keyword>
<dbReference type="FunFam" id="1.10.10.60:FF:000021">
    <property type="entry name" value="CDC5 cell division cycle 5-like"/>
    <property type="match status" value="1"/>
</dbReference>
<feature type="region of interest" description="Disordered" evidence="12">
    <location>
        <begin position="416"/>
        <end position="444"/>
    </location>
</feature>
<evidence type="ECO:0000256" key="8">
    <source>
        <dbReference type="ARBA" id="ARBA00023187"/>
    </source>
</evidence>
<dbReference type="GO" id="GO:0000398">
    <property type="term" value="P:mRNA splicing, via spliceosome"/>
    <property type="evidence" value="ECO:0007669"/>
    <property type="project" value="InterPro"/>
</dbReference>
<keyword evidence="7" id="KW-0238">DNA-binding</keyword>
<dbReference type="GO" id="GO:0006281">
    <property type="term" value="P:DNA repair"/>
    <property type="evidence" value="ECO:0007669"/>
    <property type="project" value="UniProtKB-KW"/>
</dbReference>
<evidence type="ECO:0000256" key="10">
    <source>
        <dbReference type="ARBA" id="ARBA00023242"/>
    </source>
</evidence>
<evidence type="ECO:0000256" key="9">
    <source>
        <dbReference type="ARBA" id="ARBA00023204"/>
    </source>
</evidence>
<evidence type="ECO:0000256" key="5">
    <source>
        <dbReference type="ARBA" id="ARBA00022763"/>
    </source>
</evidence>
<dbReference type="SMART" id="SM00717">
    <property type="entry name" value="SANT"/>
    <property type="match status" value="2"/>
</dbReference>
<organism evidence="15 16">
    <name type="scientific">Pocillopora damicornis</name>
    <name type="common">Cauliflower coral</name>
    <name type="synonym">Millepora damicornis</name>
    <dbReference type="NCBI Taxonomy" id="46731"/>
    <lineage>
        <taxon>Eukaryota</taxon>
        <taxon>Metazoa</taxon>
        <taxon>Cnidaria</taxon>
        <taxon>Anthozoa</taxon>
        <taxon>Hexacorallia</taxon>
        <taxon>Scleractinia</taxon>
        <taxon>Astrocoeniina</taxon>
        <taxon>Pocilloporidae</taxon>
        <taxon>Pocillopora</taxon>
    </lineage>
</organism>
<reference evidence="15 16" key="1">
    <citation type="journal article" date="2018" name="Sci. Rep.">
        <title>Comparative analysis of the Pocillopora damicornis genome highlights role of immune system in coral evolution.</title>
        <authorList>
            <person name="Cunning R."/>
            <person name="Bay R.A."/>
            <person name="Gillette P."/>
            <person name="Baker A.C."/>
            <person name="Traylor-Knowles N."/>
        </authorList>
    </citation>
    <scope>NUCLEOTIDE SEQUENCE [LARGE SCALE GENOMIC DNA]</scope>
    <source>
        <strain evidence="15">RSMAS</strain>
        <tissue evidence="15">Whole animal</tissue>
    </source>
</reference>
<sequence length="808" mass="92072">MPRIIIKGGVWRNTEDEILKAAVMKYGKNQWSRIASLLHRKSAKQCKARWYEWLDPSIKKTEWSREEDEKLLHLAKLMPTQWRTIAPLIGRTASQCLERYEFLLDQAQAKEGEKDEGDDPRKLRPGEIDPNPETKPARPDPIDMDEDELEMLSEARARLANTQGKKAKRKAREKQLEEARRLAALQKRRELRAAGIEIRKHRKKKRGVDYNAEIPFEKKPAQGFYDTAEEELPDYQPDFKKLRQDHLDGKMRDDVEQQERKKDRERMKKRKETDLPGAVMQINKLHDPDSVKKRSKLVLPKPQISDTELEEIVKMGQASETARLSVEDSNMASNALLSEYSVTPAAAHALRTPRTPAEQDTILQEAQNILALSNVDTPLKGGMNTPLTQSDFEGVTPKHQAIQTPNMMLATPYRTPQGESGGVTPRSMAGTPQRGSSATPGRASVRDKLNINPEESLEEYEAGYRAKEQQEELKAQLKAGLASLPAPSNDFEIVLPETAEGEAEETTDNGFVEDAADVDARKMAMKAAEELRELKRRSQAVQREMPRPSDVNATVLRPANVEPPLTGLQQAEELIKREMVTMIRHDVVNHPTALQIENLTHKKSKNSAQAVIAANQAALQNEPLESFSEKEIGNAKELLAKEMEFVKSKMAHGDLPIESYTKVWEECYAQVLFLPTQQRYTRAALASKKDRLESLEKKLEMNRTHMTEDAKRAAKVEKKLKVLLGGYQTRAVGLTKQINDLYEQVEQAHMEKETFSSLREHELRAIPKRVEALRDDVRRQTDRENQLQTRYSNLLYERGATYSQMQHR</sequence>
<evidence type="ECO:0000256" key="3">
    <source>
        <dbReference type="ARBA" id="ARBA00022728"/>
    </source>
</evidence>
<protein>
    <recommendedName>
        <fullName evidence="17">Cell division cycle 5-like protein</fullName>
    </recommendedName>
</protein>
<keyword evidence="10" id="KW-0539">Nucleus</keyword>
<dbReference type="GO" id="GO:0000974">
    <property type="term" value="C:Prp19 complex"/>
    <property type="evidence" value="ECO:0007669"/>
    <property type="project" value="InterPro"/>
</dbReference>
<evidence type="ECO:0008006" key="17">
    <source>
        <dbReference type="Google" id="ProtNLM"/>
    </source>
</evidence>
<keyword evidence="4" id="KW-0677">Repeat</keyword>
<feature type="domain" description="Myb-like" evidence="13">
    <location>
        <begin position="3"/>
        <end position="54"/>
    </location>
</feature>
<dbReference type="AlphaFoldDB" id="A0A3M6TE42"/>
<dbReference type="OMA" id="KMGMAGE"/>
<keyword evidence="2" id="KW-0507">mRNA processing</keyword>
<keyword evidence="5" id="KW-0227">DNA damage</keyword>
<keyword evidence="8" id="KW-0508">mRNA splicing</keyword>
<evidence type="ECO:0000256" key="12">
    <source>
        <dbReference type="SAM" id="MobiDB-lite"/>
    </source>
</evidence>
<dbReference type="CDD" id="cd00167">
    <property type="entry name" value="SANT"/>
    <property type="match status" value="1"/>
</dbReference>
<dbReference type="STRING" id="46731.A0A3M6TE42"/>
<dbReference type="EMBL" id="RCHS01003794">
    <property type="protein sequence ID" value="RMX39652.1"/>
    <property type="molecule type" value="Genomic_DNA"/>
</dbReference>
<dbReference type="InterPro" id="IPR047240">
    <property type="entry name" value="SANT_CDC5L_II"/>
</dbReference>
<keyword evidence="6" id="KW-0175">Coiled coil</keyword>
<dbReference type="Pfam" id="PF13921">
    <property type="entry name" value="Myb_DNA-bind_6"/>
    <property type="match status" value="1"/>
</dbReference>
<feature type="compositionally biased region" description="Basic and acidic residues" evidence="12">
    <location>
        <begin position="243"/>
        <end position="274"/>
    </location>
</feature>
<evidence type="ECO:0000256" key="2">
    <source>
        <dbReference type="ARBA" id="ARBA00022664"/>
    </source>
</evidence>
<name>A0A3M6TE42_POCDA</name>
<evidence type="ECO:0000259" key="14">
    <source>
        <dbReference type="PROSITE" id="PS51294"/>
    </source>
</evidence>
<evidence type="ECO:0000256" key="1">
    <source>
        <dbReference type="ARBA" id="ARBA00010506"/>
    </source>
</evidence>
<dbReference type="GO" id="GO:0000981">
    <property type="term" value="F:DNA-binding transcription factor activity, RNA polymerase II-specific"/>
    <property type="evidence" value="ECO:0007669"/>
    <property type="project" value="TreeGrafter"/>
</dbReference>
<evidence type="ECO:0000256" key="11">
    <source>
        <dbReference type="ARBA" id="ARBA00023306"/>
    </source>
</evidence>
<keyword evidence="9" id="KW-0234">DNA repair</keyword>
<dbReference type="OrthoDB" id="1410009at2759"/>
<dbReference type="Pfam" id="PF11831">
    <property type="entry name" value="Myb_Cef"/>
    <property type="match status" value="1"/>
</dbReference>
<accession>A0A3M6TE42</accession>
<dbReference type="GO" id="GO:0000977">
    <property type="term" value="F:RNA polymerase II transcription regulatory region sequence-specific DNA binding"/>
    <property type="evidence" value="ECO:0007669"/>
    <property type="project" value="TreeGrafter"/>
</dbReference>
<dbReference type="PANTHER" id="PTHR45885">
    <property type="entry name" value="CELL DIVISION CYCLE 5-LIKE PROTEIN"/>
    <property type="match status" value="1"/>
</dbReference>
<dbReference type="CDD" id="cd11659">
    <property type="entry name" value="SANT_CDC5_II"/>
    <property type="match status" value="1"/>
</dbReference>